<organism evidence="1 2">
    <name type="scientific">Dielma fastidiosa</name>
    <dbReference type="NCBI Taxonomy" id="1034346"/>
    <lineage>
        <taxon>Bacteria</taxon>
        <taxon>Bacillati</taxon>
        <taxon>Bacillota</taxon>
        <taxon>Erysipelotrichia</taxon>
        <taxon>Erysipelotrichales</taxon>
        <taxon>Erysipelotrichaceae</taxon>
        <taxon>Dielma</taxon>
    </lineage>
</organism>
<comment type="caution">
    <text evidence="1">The sequence shown here is derived from an EMBL/GenBank/DDBJ whole genome shotgun (WGS) entry which is preliminary data.</text>
</comment>
<sequence>MVVVVIAVSSVFITDGVKDLRLEMFNKIIGA</sequence>
<dbReference type="STRING" id="1034346.GCA_000313565_02912"/>
<dbReference type="EMBL" id="QJKH01000007">
    <property type="protein sequence ID" value="PXX78600.1"/>
    <property type="molecule type" value="Genomic_DNA"/>
</dbReference>
<name>A0A318KM47_9FIRM</name>
<keyword evidence="2" id="KW-1185">Reference proteome</keyword>
<evidence type="ECO:0000313" key="2">
    <source>
        <dbReference type="Proteomes" id="UP000247612"/>
    </source>
</evidence>
<dbReference type="AlphaFoldDB" id="A0A318KM47"/>
<protein>
    <submittedName>
        <fullName evidence="1">Uncharacterized protein</fullName>
    </submittedName>
</protein>
<gene>
    <name evidence="1" type="ORF">DES51_107141</name>
</gene>
<evidence type="ECO:0000313" key="1">
    <source>
        <dbReference type="EMBL" id="PXX78600.1"/>
    </source>
</evidence>
<accession>A0A318KM47</accession>
<reference evidence="1 2" key="1">
    <citation type="submission" date="2018-05" db="EMBL/GenBank/DDBJ databases">
        <title>Genomic Encyclopedia of Type Strains, Phase IV (KMG-IV): sequencing the most valuable type-strain genomes for metagenomic binning, comparative biology and taxonomic classification.</title>
        <authorList>
            <person name="Goeker M."/>
        </authorList>
    </citation>
    <scope>NUCLEOTIDE SEQUENCE [LARGE SCALE GENOMIC DNA]</scope>
    <source>
        <strain evidence="1 2">JC118</strain>
    </source>
</reference>
<dbReference type="Proteomes" id="UP000247612">
    <property type="component" value="Unassembled WGS sequence"/>
</dbReference>
<proteinExistence type="predicted"/>